<reference evidence="1" key="1">
    <citation type="submission" date="2021-06" db="EMBL/GenBank/DDBJ databases">
        <authorList>
            <person name="Kallberg Y."/>
            <person name="Tangrot J."/>
            <person name="Rosling A."/>
        </authorList>
    </citation>
    <scope>NUCLEOTIDE SEQUENCE</scope>
    <source>
        <strain evidence="1">IA702</strain>
    </source>
</reference>
<protein>
    <submittedName>
        <fullName evidence="1">281_t:CDS:1</fullName>
    </submittedName>
</protein>
<comment type="caution">
    <text evidence="1">The sequence shown here is derived from an EMBL/GenBank/DDBJ whole genome shotgun (WGS) entry which is preliminary data.</text>
</comment>
<organism evidence="1 2">
    <name type="scientific">Paraglomus occultum</name>
    <dbReference type="NCBI Taxonomy" id="144539"/>
    <lineage>
        <taxon>Eukaryota</taxon>
        <taxon>Fungi</taxon>
        <taxon>Fungi incertae sedis</taxon>
        <taxon>Mucoromycota</taxon>
        <taxon>Glomeromycotina</taxon>
        <taxon>Glomeromycetes</taxon>
        <taxon>Paraglomerales</taxon>
        <taxon>Paraglomeraceae</taxon>
        <taxon>Paraglomus</taxon>
    </lineage>
</organism>
<evidence type="ECO:0000313" key="2">
    <source>
        <dbReference type="Proteomes" id="UP000789572"/>
    </source>
</evidence>
<feature type="non-terminal residue" evidence="1">
    <location>
        <position position="1"/>
    </location>
</feature>
<accession>A0A9N9CI51</accession>
<keyword evidence="2" id="KW-1185">Reference proteome</keyword>
<sequence length="269" mass="31311">DHHREATWKEVEDAYEGYKKFFYQYHQDNPGTTTNCYEEFLIAQGKQAKRKRPSLDKASRIVHYPEESDEGRDSLMVISPHRLKMIDDFMTENRFSLLRSPPYTGKTTLGVALRDYFLALNHEAIYVSLAGINGEEACFKKILFQDYWKEKVGFTWDEIIQWTEPTEIIIDEAQIIYRDCAPFFWGSLKEIMTNSWKNPTLRVLLLATYDPTLNSQLTPVSFGKSTFGLDTLRMTSNEFEQLLATFVERRRTLGSSAFEIPTPAYVDLH</sequence>
<dbReference type="InterPro" id="IPR027417">
    <property type="entry name" value="P-loop_NTPase"/>
</dbReference>
<name>A0A9N9CI51_9GLOM</name>
<dbReference type="AlphaFoldDB" id="A0A9N9CI51"/>
<dbReference type="EMBL" id="CAJVPJ010001753">
    <property type="protein sequence ID" value="CAG8602594.1"/>
    <property type="molecule type" value="Genomic_DNA"/>
</dbReference>
<dbReference type="OrthoDB" id="158739at2759"/>
<proteinExistence type="predicted"/>
<dbReference type="Proteomes" id="UP000789572">
    <property type="component" value="Unassembled WGS sequence"/>
</dbReference>
<dbReference type="SUPFAM" id="SSF52540">
    <property type="entry name" value="P-loop containing nucleoside triphosphate hydrolases"/>
    <property type="match status" value="1"/>
</dbReference>
<evidence type="ECO:0000313" key="1">
    <source>
        <dbReference type="EMBL" id="CAG8602594.1"/>
    </source>
</evidence>
<gene>
    <name evidence="1" type="ORF">POCULU_LOCUS7543</name>
</gene>